<evidence type="ECO:0000256" key="5">
    <source>
        <dbReference type="ARBA" id="ARBA00022679"/>
    </source>
</evidence>
<dbReference type="GO" id="GO:0000155">
    <property type="term" value="F:phosphorelay sensor kinase activity"/>
    <property type="evidence" value="ECO:0007669"/>
    <property type="project" value="InterPro"/>
</dbReference>
<comment type="catalytic activity">
    <reaction evidence="1">
        <text>ATP + protein L-histidine = ADP + protein N-phospho-L-histidine.</text>
        <dbReference type="EC" id="2.7.13.3"/>
    </reaction>
</comment>
<dbReference type="Gene3D" id="1.10.287.130">
    <property type="match status" value="1"/>
</dbReference>
<keyword evidence="6 10" id="KW-0812">Transmembrane</keyword>
<dbReference type="PRINTS" id="PR00344">
    <property type="entry name" value="BCTRLSENSOR"/>
</dbReference>
<dbReference type="EMBL" id="AFWV01000008">
    <property type="protein sequence ID" value="EGV18152.1"/>
    <property type="molecule type" value="Genomic_DNA"/>
</dbReference>
<evidence type="ECO:0000256" key="10">
    <source>
        <dbReference type="SAM" id="Phobius"/>
    </source>
</evidence>
<dbReference type="InterPro" id="IPR003594">
    <property type="entry name" value="HATPase_dom"/>
</dbReference>
<dbReference type="GO" id="GO:0005886">
    <property type="term" value="C:plasma membrane"/>
    <property type="evidence" value="ECO:0007669"/>
    <property type="project" value="TreeGrafter"/>
</dbReference>
<organism evidence="12 13">
    <name type="scientific">Thiocapsa marina 5811</name>
    <dbReference type="NCBI Taxonomy" id="768671"/>
    <lineage>
        <taxon>Bacteria</taxon>
        <taxon>Pseudomonadati</taxon>
        <taxon>Pseudomonadota</taxon>
        <taxon>Gammaproteobacteria</taxon>
        <taxon>Chromatiales</taxon>
        <taxon>Chromatiaceae</taxon>
        <taxon>Thiocapsa</taxon>
    </lineage>
</organism>
<evidence type="ECO:0000256" key="3">
    <source>
        <dbReference type="ARBA" id="ARBA00012438"/>
    </source>
</evidence>
<comment type="subcellular location">
    <subcellularLocation>
        <location evidence="2">Membrane</location>
    </subcellularLocation>
</comment>
<dbReference type="STRING" id="768671.ThimaDRAFT_2691"/>
<keyword evidence="4" id="KW-0597">Phosphoprotein</keyword>
<keyword evidence="9 10" id="KW-0472">Membrane</keyword>
<dbReference type="InterPro" id="IPR036890">
    <property type="entry name" value="HATPase_C_sf"/>
</dbReference>
<dbReference type="Gene3D" id="3.30.565.10">
    <property type="entry name" value="Histidine kinase-like ATPase, C-terminal domain"/>
    <property type="match status" value="1"/>
</dbReference>
<dbReference type="InterPro" id="IPR004358">
    <property type="entry name" value="Sig_transdc_His_kin-like_C"/>
</dbReference>
<name>F9UCN9_9GAMM</name>
<dbReference type="SMART" id="SM00387">
    <property type="entry name" value="HATPase_c"/>
    <property type="match status" value="1"/>
</dbReference>
<feature type="transmembrane region" description="Helical" evidence="10">
    <location>
        <begin position="33"/>
        <end position="56"/>
    </location>
</feature>
<dbReference type="SUPFAM" id="SSF47384">
    <property type="entry name" value="Homodimeric domain of signal transducing histidine kinase"/>
    <property type="match status" value="1"/>
</dbReference>
<dbReference type="Pfam" id="PF02518">
    <property type="entry name" value="HATPase_c"/>
    <property type="match status" value="1"/>
</dbReference>
<dbReference type="EC" id="2.7.13.3" evidence="3"/>
<protein>
    <recommendedName>
        <fullName evidence="3">histidine kinase</fullName>
        <ecNumber evidence="3">2.7.13.3</ecNumber>
    </recommendedName>
</protein>
<evidence type="ECO:0000256" key="8">
    <source>
        <dbReference type="ARBA" id="ARBA00022989"/>
    </source>
</evidence>
<gene>
    <name evidence="12" type="ORF">ThimaDRAFT_2691</name>
</gene>
<feature type="domain" description="Histidine kinase" evidence="11">
    <location>
        <begin position="272"/>
        <end position="476"/>
    </location>
</feature>
<evidence type="ECO:0000313" key="13">
    <source>
        <dbReference type="Proteomes" id="UP000005459"/>
    </source>
</evidence>
<proteinExistence type="predicted"/>
<evidence type="ECO:0000256" key="6">
    <source>
        <dbReference type="ARBA" id="ARBA00022692"/>
    </source>
</evidence>
<evidence type="ECO:0000256" key="2">
    <source>
        <dbReference type="ARBA" id="ARBA00004370"/>
    </source>
</evidence>
<evidence type="ECO:0000256" key="7">
    <source>
        <dbReference type="ARBA" id="ARBA00022777"/>
    </source>
</evidence>
<evidence type="ECO:0000256" key="1">
    <source>
        <dbReference type="ARBA" id="ARBA00000085"/>
    </source>
</evidence>
<evidence type="ECO:0000256" key="9">
    <source>
        <dbReference type="ARBA" id="ARBA00023136"/>
    </source>
</evidence>
<dbReference type="eggNOG" id="COG0642">
    <property type="taxonomic scope" value="Bacteria"/>
</dbReference>
<dbReference type="PANTHER" id="PTHR45436">
    <property type="entry name" value="SENSOR HISTIDINE KINASE YKOH"/>
    <property type="match status" value="1"/>
</dbReference>
<dbReference type="SUPFAM" id="SSF55874">
    <property type="entry name" value="ATPase domain of HSP90 chaperone/DNA topoisomerase II/histidine kinase"/>
    <property type="match status" value="1"/>
</dbReference>
<keyword evidence="8 10" id="KW-1133">Transmembrane helix</keyword>
<sequence length="481" mass="52542">MRFVPHHTLRVPEPDELRGTGFNMTRRSLRARLWIGAALSITLALAVSGLGLLTLFERHVERRIGEELRAQLNQLAAAVTITQEGEIQLAREPADPRFEQPLSGLYWQIDGPARQGLLRSRSLWDHLVELTDDDLDPGSVHAHEVMGPDGGALLVRERRIRLQATDGLAALRLMVGVDRAELITARDAFAADMLPYLALIGLVLALAAFVQIQTGLAPLDAVRRGLGEIRAGGTRRLGEAYPDEVMPLVGEVNALLEAREQAIERARAWTADLAHGLKTPLGALVADAQRLREDGNAPLADDLEHLAMGMRRRVERELVRARLRSGAGVQPPAHADVVETIHRLLRTLQRTPEGARLDWQLVAPAQAGAAVIADDLLELLGNLLENAAKWARNEVDIRVTAGDRIEICIEDDGPGVPAEQTPRLGERGLRLDERREGSGLGLAIARDVVDAYGGALDFERASKGGLSVRVWLPMDQRMSPG</sequence>
<evidence type="ECO:0000313" key="12">
    <source>
        <dbReference type="EMBL" id="EGV18152.1"/>
    </source>
</evidence>
<evidence type="ECO:0000259" key="11">
    <source>
        <dbReference type="PROSITE" id="PS50109"/>
    </source>
</evidence>
<dbReference type="InterPro" id="IPR005467">
    <property type="entry name" value="His_kinase_dom"/>
</dbReference>
<keyword evidence="5" id="KW-0808">Transferase</keyword>
<dbReference type="AlphaFoldDB" id="F9UCN9"/>
<dbReference type="PATRIC" id="fig|768671.3.peg.2849"/>
<dbReference type="InterPro" id="IPR050428">
    <property type="entry name" value="TCS_sensor_his_kinase"/>
</dbReference>
<dbReference type="InterPro" id="IPR036097">
    <property type="entry name" value="HisK_dim/P_sf"/>
</dbReference>
<keyword evidence="7 12" id="KW-0418">Kinase</keyword>
<accession>F9UCN9</accession>
<feature type="transmembrane region" description="Helical" evidence="10">
    <location>
        <begin position="193"/>
        <end position="212"/>
    </location>
</feature>
<dbReference type="Proteomes" id="UP000005459">
    <property type="component" value="Unassembled WGS sequence"/>
</dbReference>
<dbReference type="PANTHER" id="PTHR45436:SF5">
    <property type="entry name" value="SENSOR HISTIDINE KINASE TRCS"/>
    <property type="match status" value="1"/>
</dbReference>
<dbReference type="PROSITE" id="PS50109">
    <property type="entry name" value="HIS_KIN"/>
    <property type="match status" value="1"/>
</dbReference>
<reference evidence="12 13" key="1">
    <citation type="submission" date="2011-06" db="EMBL/GenBank/DDBJ databases">
        <title>The draft genome of Thiocapsa marina 5811.</title>
        <authorList>
            <consortium name="US DOE Joint Genome Institute (JGI-PGF)"/>
            <person name="Lucas S."/>
            <person name="Han J."/>
            <person name="Cheng J.-F."/>
            <person name="Goodwin L."/>
            <person name="Pitluck S."/>
            <person name="Peters L."/>
            <person name="Land M.L."/>
            <person name="Hauser L."/>
            <person name="Vogl K."/>
            <person name="Liu Z."/>
            <person name="Imhoff J."/>
            <person name="Thiel V."/>
            <person name="Frigaard N.-U."/>
            <person name="Bryant D."/>
            <person name="Woyke T.J."/>
        </authorList>
    </citation>
    <scope>NUCLEOTIDE SEQUENCE [LARGE SCALE GENOMIC DNA]</scope>
    <source>
        <strain evidence="12 13">5811</strain>
    </source>
</reference>
<evidence type="ECO:0000256" key="4">
    <source>
        <dbReference type="ARBA" id="ARBA00022553"/>
    </source>
</evidence>
<keyword evidence="13" id="KW-1185">Reference proteome</keyword>